<dbReference type="Proteomes" id="UP000786662">
    <property type="component" value="Unassembled WGS sequence"/>
</dbReference>
<organism evidence="5 6">
    <name type="scientific">Candidatus Sungiibacteriota bacterium</name>
    <dbReference type="NCBI Taxonomy" id="2750080"/>
    <lineage>
        <taxon>Bacteria</taxon>
        <taxon>Candidatus Sungiibacteriota</taxon>
    </lineage>
</organism>
<reference evidence="5" key="1">
    <citation type="submission" date="2020-07" db="EMBL/GenBank/DDBJ databases">
        <title>Huge and variable diversity of episymbiotic CPR bacteria and DPANN archaea in groundwater ecosystems.</title>
        <authorList>
            <person name="He C.Y."/>
            <person name="Keren R."/>
            <person name="Whittaker M."/>
            <person name="Farag I.F."/>
            <person name="Doudna J."/>
            <person name="Cate J.H.D."/>
            <person name="Banfield J.F."/>
        </authorList>
    </citation>
    <scope>NUCLEOTIDE SEQUENCE</scope>
    <source>
        <strain evidence="4">NC_groundwater_191_Ag_S-0.1um_45_8</strain>
        <strain evidence="5">NC_groundwater_418_Ag_B-0.1um_45_10</strain>
    </source>
</reference>
<evidence type="ECO:0000256" key="1">
    <source>
        <dbReference type="PROSITE-ProRule" id="PRU00285"/>
    </source>
</evidence>
<proteinExistence type="inferred from homology"/>
<feature type="domain" description="SHSP" evidence="3">
    <location>
        <begin position="72"/>
        <end position="184"/>
    </location>
</feature>
<dbReference type="InterPro" id="IPR002068">
    <property type="entry name" value="A-crystallin/Hsp20_dom"/>
</dbReference>
<dbReference type="InterPro" id="IPR031107">
    <property type="entry name" value="Small_HSP"/>
</dbReference>
<evidence type="ECO:0000313" key="4">
    <source>
        <dbReference type="EMBL" id="MBI2052548.1"/>
    </source>
</evidence>
<dbReference type="PANTHER" id="PTHR11527">
    <property type="entry name" value="HEAT-SHOCK PROTEIN 20 FAMILY MEMBER"/>
    <property type="match status" value="1"/>
</dbReference>
<dbReference type="Pfam" id="PF00011">
    <property type="entry name" value="HSP20"/>
    <property type="match status" value="1"/>
</dbReference>
<evidence type="ECO:0000259" key="3">
    <source>
        <dbReference type="PROSITE" id="PS01031"/>
    </source>
</evidence>
<comment type="similarity">
    <text evidence="1 2">Belongs to the small heat shock protein (HSP20) family.</text>
</comment>
<sequence>MKKSFFQLITGREPIGEEEEYEQRYKEILAAAETASTKNRVKNELPAVKSEKKIGNVKVNFETEEEGLPSEGASEEGQLTIDVYQTPEEMVIKSTIAGVRQDDLDITIATDMVTIQGVRRKDDNISPEDYYYQELYWGPFSRSVILPQEVDTESAKAALKDGILTIRLPKFERSRTKKLRINSV</sequence>
<dbReference type="EMBL" id="JACPHQ010000031">
    <property type="protein sequence ID" value="MBI2466051.1"/>
    <property type="molecule type" value="Genomic_DNA"/>
</dbReference>
<evidence type="ECO:0000313" key="6">
    <source>
        <dbReference type="Proteomes" id="UP000709672"/>
    </source>
</evidence>
<dbReference type="InterPro" id="IPR008978">
    <property type="entry name" value="HSP20-like_chaperone"/>
</dbReference>
<name>A0A932DSA1_9BACT</name>
<evidence type="ECO:0000256" key="2">
    <source>
        <dbReference type="RuleBase" id="RU003616"/>
    </source>
</evidence>
<dbReference type="AlphaFoldDB" id="A0A932DSA1"/>
<dbReference type="PROSITE" id="PS01031">
    <property type="entry name" value="SHSP"/>
    <property type="match status" value="1"/>
</dbReference>
<dbReference type="Proteomes" id="UP000709672">
    <property type="component" value="Unassembled WGS sequence"/>
</dbReference>
<protein>
    <submittedName>
        <fullName evidence="5">Hsp20/alpha crystallin family protein</fullName>
    </submittedName>
</protein>
<evidence type="ECO:0000313" key="5">
    <source>
        <dbReference type="EMBL" id="MBI2466051.1"/>
    </source>
</evidence>
<dbReference type="CDD" id="cd06464">
    <property type="entry name" value="ACD_sHsps-like"/>
    <property type="match status" value="1"/>
</dbReference>
<accession>A0A932DSA1</accession>
<dbReference type="EMBL" id="JACOYY010000074">
    <property type="protein sequence ID" value="MBI2052548.1"/>
    <property type="molecule type" value="Genomic_DNA"/>
</dbReference>
<gene>
    <name evidence="4" type="ORF">HYT38_02645</name>
    <name evidence="5" type="ORF">HYV66_02365</name>
</gene>
<comment type="caution">
    <text evidence="5">The sequence shown here is derived from an EMBL/GenBank/DDBJ whole genome shotgun (WGS) entry which is preliminary data.</text>
</comment>
<dbReference type="Gene3D" id="2.60.40.790">
    <property type="match status" value="1"/>
</dbReference>
<dbReference type="SUPFAM" id="SSF49764">
    <property type="entry name" value="HSP20-like chaperones"/>
    <property type="match status" value="1"/>
</dbReference>